<sequence length="313" mass="33018">MLYADKAALENRTKAQRRRLSAGTSSRSPAVTANPAVQVRLLAIRERELELYVNNCRTMGMVSAIFSGLVYTKLDYFKDANCGWHSHQAPEWSECPVGEAMVGGGCQACGDEAPCDSSDCETGTTYSAAIGACVPCGGEYRQALFVAANLLTMCCGLEAAFGTTAITMLGPGLALRGPDGSMNKAVEGILAEYELVSYLVYLSIYSFLAAGAVFAFLAEAPNLLTSLGLTALVAATYRLMARRVHVVEENFPMKKIALVSGAFFDHSAPRAAAGGGATVTATVTTPSGGGGAERPKMTLAERRGYAQLHDIVE</sequence>
<dbReference type="RefSeq" id="XP_005768431.1">
    <property type="nucleotide sequence ID" value="XM_005768374.1"/>
</dbReference>
<dbReference type="RefSeq" id="XP_005770971.1">
    <property type="nucleotide sequence ID" value="XM_005770914.1"/>
</dbReference>
<keyword evidence="3" id="KW-1185">Reference proteome</keyword>
<feature type="transmembrane region" description="Helical" evidence="1">
    <location>
        <begin position="195"/>
        <end position="217"/>
    </location>
</feature>
<dbReference type="HOGENOM" id="CLU_889754_0_0_1"/>
<dbReference type="KEGG" id="ehx:EMIHUDRAFT_243748"/>
<feature type="transmembrane region" description="Helical" evidence="1">
    <location>
        <begin position="150"/>
        <end position="175"/>
    </location>
</feature>
<dbReference type="AlphaFoldDB" id="A0A0D3IXL7"/>
<reference evidence="2" key="2">
    <citation type="submission" date="2024-10" db="UniProtKB">
        <authorList>
            <consortium name="EnsemblProtists"/>
        </authorList>
    </citation>
    <scope>IDENTIFICATION</scope>
</reference>
<name>A0A0D3IXL7_EMIH1</name>
<organism evidence="2 3">
    <name type="scientific">Emiliania huxleyi (strain CCMP1516)</name>
    <dbReference type="NCBI Taxonomy" id="280463"/>
    <lineage>
        <taxon>Eukaryota</taxon>
        <taxon>Haptista</taxon>
        <taxon>Haptophyta</taxon>
        <taxon>Prymnesiophyceae</taxon>
        <taxon>Isochrysidales</taxon>
        <taxon>Noelaerhabdaceae</taxon>
        <taxon>Emiliania</taxon>
    </lineage>
</organism>
<dbReference type="EnsemblProtists" id="EOD16002">
    <property type="protein sequence ID" value="EOD16002"/>
    <property type="gene ID" value="EMIHUDRAFT_210980"/>
</dbReference>
<dbReference type="KEGG" id="ehx:EMIHUDRAFT_210980"/>
<reference evidence="3" key="1">
    <citation type="journal article" date="2013" name="Nature">
        <title>Pan genome of the phytoplankton Emiliania underpins its global distribution.</title>
        <authorList>
            <person name="Read B.A."/>
            <person name="Kegel J."/>
            <person name="Klute M.J."/>
            <person name="Kuo A."/>
            <person name="Lefebvre S.C."/>
            <person name="Maumus F."/>
            <person name="Mayer C."/>
            <person name="Miller J."/>
            <person name="Monier A."/>
            <person name="Salamov A."/>
            <person name="Young J."/>
            <person name="Aguilar M."/>
            <person name="Claverie J.M."/>
            <person name="Frickenhaus S."/>
            <person name="Gonzalez K."/>
            <person name="Herman E.K."/>
            <person name="Lin Y.C."/>
            <person name="Napier J."/>
            <person name="Ogata H."/>
            <person name="Sarno A.F."/>
            <person name="Shmutz J."/>
            <person name="Schroeder D."/>
            <person name="de Vargas C."/>
            <person name="Verret F."/>
            <person name="von Dassow P."/>
            <person name="Valentin K."/>
            <person name="Van de Peer Y."/>
            <person name="Wheeler G."/>
            <person name="Dacks J.B."/>
            <person name="Delwiche C.F."/>
            <person name="Dyhrman S.T."/>
            <person name="Glockner G."/>
            <person name="John U."/>
            <person name="Richards T."/>
            <person name="Worden A.Z."/>
            <person name="Zhang X."/>
            <person name="Grigoriev I.V."/>
            <person name="Allen A.E."/>
            <person name="Bidle K."/>
            <person name="Borodovsky M."/>
            <person name="Bowler C."/>
            <person name="Brownlee C."/>
            <person name="Cock J.M."/>
            <person name="Elias M."/>
            <person name="Gladyshev V.N."/>
            <person name="Groth M."/>
            <person name="Guda C."/>
            <person name="Hadaegh A."/>
            <person name="Iglesias-Rodriguez M.D."/>
            <person name="Jenkins J."/>
            <person name="Jones B.M."/>
            <person name="Lawson T."/>
            <person name="Leese F."/>
            <person name="Lindquist E."/>
            <person name="Lobanov A."/>
            <person name="Lomsadze A."/>
            <person name="Malik S.B."/>
            <person name="Marsh M.E."/>
            <person name="Mackinder L."/>
            <person name="Mock T."/>
            <person name="Mueller-Roeber B."/>
            <person name="Pagarete A."/>
            <person name="Parker M."/>
            <person name="Probert I."/>
            <person name="Quesneville H."/>
            <person name="Raines C."/>
            <person name="Rensing S.A."/>
            <person name="Riano-Pachon D.M."/>
            <person name="Richier S."/>
            <person name="Rokitta S."/>
            <person name="Shiraiwa Y."/>
            <person name="Soanes D.M."/>
            <person name="van der Giezen M."/>
            <person name="Wahlund T.M."/>
            <person name="Williams B."/>
            <person name="Wilson W."/>
            <person name="Wolfe G."/>
            <person name="Wurch L.L."/>
        </authorList>
    </citation>
    <scope>NUCLEOTIDE SEQUENCE</scope>
</reference>
<accession>A0A0D3IXL7</accession>
<dbReference type="Proteomes" id="UP000013827">
    <property type="component" value="Unassembled WGS sequence"/>
</dbReference>
<dbReference type="EnsemblProtists" id="EOD18542">
    <property type="protein sequence ID" value="EOD18542"/>
    <property type="gene ID" value="EMIHUDRAFT_243748"/>
</dbReference>
<protein>
    <submittedName>
        <fullName evidence="2">Uncharacterized protein</fullName>
    </submittedName>
</protein>
<evidence type="ECO:0000313" key="2">
    <source>
        <dbReference type="EnsemblProtists" id="EOD16002"/>
    </source>
</evidence>
<keyword evidence="1" id="KW-1133">Transmembrane helix</keyword>
<proteinExistence type="predicted"/>
<evidence type="ECO:0000256" key="1">
    <source>
        <dbReference type="SAM" id="Phobius"/>
    </source>
</evidence>
<keyword evidence="1" id="KW-0812">Transmembrane</keyword>
<evidence type="ECO:0000313" key="3">
    <source>
        <dbReference type="Proteomes" id="UP000013827"/>
    </source>
</evidence>
<dbReference type="GeneID" id="17264103"/>
<dbReference type="GeneID" id="17262107"/>
<keyword evidence="1" id="KW-0472">Membrane</keyword>
<dbReference type="PaxDb" id="2903-EOD16002"/>